<dbReference type="InterPro" id="IPR056774">
    <property type="entry name" value="FdhE_N"/>
</dbReference>
<gene>
    <name evidence="4" type="primary">fdhE</name>
    <name evidence="8" type="ORF">PSAKL28_29600</name>
</gene>
<evidence type="ECO:0000259" key="7">
    <source>
        <dbReference type="Pfam" id="PF24860"/>
    </source>
</evidence>
<sequence>MSSIQMTPVQTPTGGVNEIVPVLLPSLKDRYSKRAARLRQLAEGHAMGDYLGFCAQLAEAQQQLLERVPLPQALAAGLADRLSSGQAPLASADYPRDRYWQQLLQGLIEQLYPDANPAVRATLDSLRGLTSEQLEHLASKLLAADYEPVGSGQALFLWAALSLYFTQLANALPASASASLGEQRQHCPVCASAPVASVVMTGPQAGLRYLQCSLCECRWHMVRVKCSNCEATGALDYWSLERQDAAVKAESCNDCHSYLKVFYPEKNRDQELLADDLASLALDAEVEREGFGRSGVSPFLFPG</sequence>
<dbReference type="NCBIfam" id="TIGR01562">
    <property type="entry name" value="FdhE"/>
    <property type="match status" value="1"/>
</dbReference>
<dbReference type="PIRSF" id="PIRSF018296">
    <property type="entry name" value="Format_dh_formtn"/>
    <property type="match status" value="1"/>
</dbReference>
<dbReference type="EMBL" id="CP009048">
    <property type="protein sequence ID" value="AIL62150.1"/>
    <property type="molecule type" value="Genomic_DNA"/>
</dbReference>
<dbReference type="RefSeq" id="WP_038611850.1">
    <property type="nucleotide sequence ID" value="NZ_CP009048.1"/>
</dbReference>
<comment type="subcellular location">
    <subcellularLocation>
        <location evidence="1 4">Cytoplasm</location>
    </subcellularLocation>
</comment>
<dbReference type="PANTHER" id="PTHR37689">
    <property type="entry name" value="PROTEIN FDHE"/>
    <property type="match status" value="1"/>
</dbReference>
<comment type="similarity">
    <text evidence="3 4">Belongs to the FdhE family.</text>
</comment>
<dbReference type="PANTHER" id="PTHR37689:SF1">
    <property type="entry name" value="PROTEIN FDHE"/>
    <property type="match status" value="1"/>
</dbReference>
<dbReference type="InterPro" id="IPR056796">
    <property type="entry name" value="FdhE_C"/>
</dbReference>
<keyword evidence="2 4" id="KW-0963">Cytoplasm</keyword>
<dbReference type="SUPFAM" id="SSF144020">
    <property type="entry name" value="FdhE-like"/>
    <property type="match status" value="1"/>
</dbReference>
<feature type="domain" description="FdhE C-terminal" evidence="7">
    <location>
        <begin position="224"/>
        <end position="300"/>
    </location>
</feature>
<accession>A0A077FBY0</accession>
<evidence type="ECO:0000259" key="6">
    <source>
        <dbReference type="Pfam" id="PF24859"/>
    </source>
</evidence>
<dbReference type="KEGG" id="palk:PSAKL28_29600"/>
<evidence type="ECO:0000313" key="9">
    <source>
        <dbReference type="Proteomes" id="UP000028931"/>
    </source>
</evidence>
<protein>
    <recommendedName>
        <fullName evidence="4">Protein FdhE homolog</fullName>
    </recommendedName>
</protein>
<reference evidence="8 9" key="1">
    <citation type="submission" date="2014-07" db="EMBL/GenBank/DDBJ databases">
        <authorList>
            <person name="Lee K."/>
            <person name="Lim J.Y."/>
            <person name="Hwang I."/>
        </authorList>
    </citation>
    <scope>NUCLEOTIDE SEQUENCE [LARGE SCALE GENOMIC DNA]</scope>
    <source>
        <strain evidence="8 9">KL28</strain>
    </source>
</reference>
<dbReference type="HOGENOM" id="CLU_055275_0_0_6"/>
<organism evidence="8 9">
    <name type="scientific">Pseudomonas alkylphenolica</name>
    <dbReference type="NCBI Taxonomy" id="237609"/>
    <lineage>
        <taxon>Bacteria</taxon>
        <taxon>Pseudomonadati</taxon>
        <taxon>Pseudomonadota</taxon>
        <taxon>Gammaproteobacteria</taxon>
        <taxon>Pseudomonadales</taxon>
        <taxon>Pseudomonadaceae</taxon>
        <taxon>Pseudomonas</taxon>
    </lineage>
</organism>
<dbReference type="GO" id="GO:0005829">
    <property type="term" value="C:cytosol"/>
    <property type="evidence" value="ECO:0007669"/>
    <property type="project" value="TreeGrafter"/>
</dbReference>
<name>A0A077FBY0_9PSED</name>
<comment type="function">
    <text evidence="4">Necessary for formate dehydrogenase activity.</text>
</comment>
<dbReference type="CDD" id="cd16341">
    <property type="entry name" value="FdhE"/>
    <property type="match status" value="1"/>
</dbReference>
<dbReference type="GO" id="GO:0008199">
    <property type="term" value="F:ferric iron binding"/>
    <property type="evidence" value="ECO:0007669"/>
    <property type="project" value="TreeGrafter"/>
</dbReference>
<dbReference type="HAMAP" id="MF_00611">
    <property type="entry name" value="FdeH"/>
    <property type="match status" value="1"/>
</dbReference>
<dbReference type="Pfam" id="PF04216">
    <property type="entry name" value="FdhE_N"/>
    <property type="match status" value="1"/>
</dbReference>
<evidence type="ECO:0000256" key="3">
    <source>
        <dbReference type="ARBA" id="ARBA00061033"/>
    </source>
</evidence>
<evidence type="ECO:0000256" key="4">
    <source>
        <dbReference type="HAMAP-Rule" id="MF_00611"/>
    </source>
</evidence>
<evidence type="ECO:0000256" key="1">
    <source>
        <dbReference type="ARBA" id="ARBA00004496"/>
    </source>
</evidence>
<dbReference type="InterPro" id="IPR056797">
    <property type="entry name" value="FdhE_central"/>
</dbReference>
<dbReference type="eggNOG" id="COG3058">
    <property type="taxonomic scope" value="Bacteria"/>
</dbReference>
<evidence type="ECO:0000256" key="2">
    <source>
        <dbReference type="ARBA" id="ARBA00022490"/>
    </source>
</evidence>
<dbReference type="Pfam" id="PF24860">
    <property type="entry name" value="FdhE_C"/>
    <property type="match status" value="1"/>
</dbReference>
<dbReference type="Proteomes" id="UP000028931">
    <property type="component" value="Chromosome"/>
</dbReference>
<dbReference type="FunFam" id="3.90.1670.10:FF:000001">
    <property type="entry name" value="Protein FdhE"/>
    <property type="match status" value="1"/>
</dbReference>
<evidence type="ECO:0000313" key="8">
    <source>
        <dbReference type="EMBL" id="AIL62150.1"/>
    </source>
</evidence>
<dbReference type="InterPro" id="IPR006452">
    <property type="entry name" value="Formate_DH_accessory"/>
</dbReference>
<dbReference type="GO" id="GO:0051604">
    <property type="term" value="P:protein maturation"/>
    <property type="evidence" value="ECO:0007669"/>
    <property type="project" value="TreeGrafter"/>
</dbReference>
<dbReference type="Gene3D" id="3.90.1670.10">
    <property type="entry name" value="FdhE-like domain"/>
    <property type="match status" value="1"/>
</dbReference>
<proteinExistence type="inferred from homology"/>
<evidence type="ECO:0000259" key="5">
    <source>
        <dbReference type="Pfam" id="PF04216"/>
    </source>
</evidence>
<dbReference type="Pfam" id="PF24859">
    <property type="entry name" value="FdhE_central"/>
    <property type="match status" value="1"/>
</dbReference>
<dbReference type="OrthoDB" id="9794151at2"/>
<dbReference type="InterPro" id="IPR024064">
    <property type="entry name" value="FdhE-like_sf"/>
</dbReference>
<dbReference type="AlphaFoldDB" id="A0A077FBY0"/>
<feature type="domain" description="FdhE N-terminal" evidence="5">
    <location>
        <begin position="21"/>
        <end position="181"/>
    </location>
</feature>
<feature type="domain" description="FdhE central" evidence="6">
    <location>
        <begin position="186"/>
        <end position="223"/>
    </location>
</feature>